<dbReference type="Proteomes" id="UP000838100">
    <property type="component" value="Unassembled WGS sequence"/>
</dbReference>
<dbReference type="Pfam" id="PF01625">
    <property type="entry name" value="PMSR"/>
    <property type="match status" value="1"/>
</dbReference>
<evidence type="ECO:0000313" key="6">
    <source>
        <dbReference type="EMBL" id="CAH0990877.1"/>
    </source>
</evidence>
<evidence type="ECO:0000259" key="5">
    <source>
        <dbReference type="Pfam" id="PF01625"/>
    </source>
</evidence>
<gene>
    <name evidence="6" type="primary">msrA2</name>
    <name evidence="4" type="synonym">msrA</name>
    <name evidence="6" type="ORF">SIN8267_00977</name>
</gene>
<evidence type="ECO:0000256" key="3">
    <source>
        <dbReference type="ARBA" id="ARBA00048782"/>
    </source>
</evidence>
<comment type="catalytic activity">
    <reaction evidence="2 4">
        <text>L-methionyl-[protein] + [thioredoxin]-disulfide + H2O = L-methionyl-(S)-S-oxide-[protein] + [thioredoxin]-dithiol</text>
        <dbReference type="Rhea" id="RHEA:14217"/>
        <dbReference type="Rhea" id="RHEA-COMP:10698"/>
        <dbReference type="Rhea" id="RHEA-COMP:10700"/>
        <dbReference type="Rhea" id="RHEA-COMP:12313"/>
        <dbReference type="Rhea" id="RHEA-COMP:12315"/>
        <dbReference type="ChEBI" id="CHEBI:15377"/>
        <dbReference type="ChEBI" id="CHEBI:16044"/>
        <dbReference type="ChEBI" id="CHEBI:29950"/>
        <dbReference type="ChEBI" id="CHEBI:44120"/>
        <dbReference type="ChEBI" id="CHEBI:50058"/>
        <dbReference type="EC" id="1.8.4.11"/>
    </reaction>
</comment>
<dbReference type="Gene3D" id="3.30.1060.10">
    <property type="entry name" value="Peptide methionine sulphoxide reductase MsrA"/>
    <property type="match status" value="1"/>
</dbReference>
<dbReference type="EC" id="1.8.4.11" evidence="4"/>
<sequence length="178" mass="20238">MSNQRITLGGGCFWCLDSIFRQLNGVSSVTSGYQGGERSNPSYEQICSGATGHAEVVRVEFDDAVISLTTILEVFFTVHDPTTLNRQGADVGSQYRSIIFYQTPQQQQLAEQMMADLEQQGRWPDSIVTELQQDKDFYSAEDYHQDYFEQNPGNRYCQLVVAPKIAKFFKQRRDLLKG</sequence>
<evidence type="ECO:0000256" key="1">
    <source>
        <dbReference type="ARBA" id="ARBA00023002"/>
    </source>
</evidence>
<dbReference type="InterPro" id="IPR036509">
    <property type="entry name" value="Met_Sox_Rdtase_MsrA_sf"/>
</dbReference>
<dbReference type="InterPro" id="IPR002569">
    <property type="entry name" value="Met_Sox_Rdtase_MsrA_dom"/>
</dbReference>
<protein>
    <recommendedName>
        <fullName evidence="4">Peptide methionine sulfoxide reductase MsrA</fullName>
        <shortName evidence="4">Protein-methionine-S-oxide reductase</shortName>
        <ecNumber evidence="4">1.8.4.11</ecNumber>
    </recommendedName>
    <alternativeName>
        <fullName evidence="4">Peptide-methionine (S)-S-oxide reductase</fullName>
        <shortName evidence="4">Peptide Met(O) reductase</shortName>
    </alternativeName>
</protein>
<comment type="caution">
    <text evidence="6">The sequence shown here is derived from an EMBL/GenBank/DDBJ whole genome shotgun (WGS) entry which is preliminary data.</text>
</comment>
<name>A0ABM9ACE3_9GAMM</name>
<dbReference type="HAMAP" id="MF_01401">
    <property type="entry name" value="MsrA"/>
    <property type="match status" value="1"/>
</dbReference>
<accession>A0ABM9ACE3</accession>
<dbReference type="GO" id="GO:0008113">
    <property type="term" value="F:peptide-methionine (S)-S-oxide reductase activity"/>
    <property type="evidence" value="ECO:0007669"/>
    <property type="project" value="UniProtKB-EC"/>
</dbReference>
<proteinExistence type="inferred from homology"/>
<dbReference type="NCBIfam" id="TIGR00401">
    <property type="entry name" value="msrA"/>
    <property type="match status" value="1"/>
</dbReference>
<reference evidence="6" key="1">
    <citation type="submission" date="2021-12" db="EMBL/GenBank/DDBJ databases">
        <authorList>
            <person name="Rodrigo-Torres L."/>
            <person name="Arahal R. D."/>
            <person name="Lucena T."/>
        </authorList>
    </citation>
    <scope>NUCLEOTIDE SEQUENCE</scope>
    <source>
        <strain evidence="6">CECT 8267</strain>
    </source>
</reference>
<evidence type="ECO:0000313" key="7">
    <source>
        <dbReference type="Proteomes" id="UP000838100"/>
    </source>
</evidence>
<comment type="similarity">
    <text evidence="4">Belongs to the MsrA Met sulfoxide reductase family.</text>
</comment>
<comment type="catalytic activity">
    <reaction evidence="3 4">
        <text>[thioredoxin]-disulfide + L-methionine + H2O = L-methionine (S)-S-oxide + [thioredoxin]-dithiol</text>
        <dbReference type="Rhea" id="RHEA:19993"/>
        <dbReference type="Rhea" id="RHEA-COMP:10698"/>
        <dbReference type="Rhea" id="RHEA-COMP:10700"/>
        <dbReference type="ChEBI" id="CHEBI:15377"/>
        <dbReference type="ChEBI" id="CHEBI:29950"/>
        <dbReference type="ChEBI" id="CHEBI:50058"/>
        <dbReference type="ChEBI" id="CHEBI:57844"/>
        <dbReference type="ChEBI" id="CHEBI:58772"/>
        <dbReference type="EC" id="1.8.4.11"/>
    </reaction>
</comment>
<feature type="domain" description="Peptide methionine sulphoxide reductase MsrA" evidence="5">
    <location>
        <begin position="6"/>
        <end position="158"/>
    </location>
</feature>
<feature type="active site" evidence="4">
    <location>
        <position position="12"/>
    </location>
</feature>
<dbReference type="RefSeq" id="WP_237443545.1">
    <property type="nucleotide sequence ID" value="NZ_CAKLPX010000001.1"/>
</dbReference>
<evidence type="ECO:0000256" key="2">
    <source>
        <dbReference type="ARBA" id="ARBA00047806"/>
    </source>
</evidence>
<dbReference type="SUPFAM" id="SSF55068">
    <property type="entry name" value="Peptide methionine sulfoxide reductase"/>
    <property type="match status" value="1"/>
</dbReference>
<organism evidence="6 7">
    <name type="scientific">Sinobacterium norvegicum</name>
    <dbReference type="NCBI Taxonomy" id="1641715"/>
    <lineage>
        <taxon>Bacteria</taxon>
        <taxon>Pseudomonadati</taxon>
        <taxon>Pseudomonadota</taxon>
        <taxon>Gammaproteobacteria</taxon>
        <taxon>Cellvibrionales</taxon>
        <taxon>Spongiibacteraceae</taxon>
        <taxon>Sinobacterium</taxon>
    </lineage>
</organism>
<dbReference type="PANTHER" id="PTHR43774:SF1">
    <property type="entry name" value="PEPTIDE METHIONINE SULFOXIDE REDUCTASE MSRA 2"/>
    <property type="match status" value="1"/>
</dbReference>
<keyword evidence="7" id="KW-1185">Reference proteome</keyword>
<evidence type="ECO:0000256" key="4">
    <source>
        <dbReference type="HAMAP-Rule" id="MF_01401"/>
    </source>
</evidence>
<keyword evidence="1 4" id="KW-0560">Oxidoreductase</keyword>
<dbReference type="PANTHER" id="PTHR43774">
    <property type="entry name" value="PEPTIDE METHIONINE SULFOXIDE REDUCTASE"/>
    <property type="match status" value="1"/>
</dbReference>
<comment type="function">
    <text evidence="4">Has an important function as a repair enzyme for proteins that have been inactivated by oxidation. Catalyzes the reversible oxidation-reduction of methionine sulfoxide in proteins to methionine.</text>
</comment>
<dbReference type="EMBL" id="CAKLPX010000001">
    <property type="protein sequence ID" value="CAH0990877.1"/>
    <property type="molecule type" value="Genomic_DNA"/>
</dbReference>